<evidence type="ECO:0000256" key="3">
    <source>
        <dbReference type="ARBA" id="ARBA00022475"/>
    </source>
</evidence>
<dbReference type="InterPro" id="IPR005769">
    <property type="entry name" value="PhnE/PtxC"/>
</dbReference>
<gene>
    <name evidence="9" type="ORF">J2S00_002661</name>
</gene>
<feature type="transmembrane region" description="Helical" evidence="7">
    <location>
        <begin position="106"/>
        <end position="124"/>
    </location>
</feature>
<evidence type="ECO:0000313" key="10">
    <source>
        <dbReference type="Proteomes" id="UP001232445"/>
    </source>
</evidence>
<keyword evidence="5 7" id="KW-1133">Transmembrane helix</keyword>
<accession>A0ABU0CTW4</accession>
<evidence type="ECO:0000256" key="5">
    <source>
        <dbReference type="ARBA" id="ARBA00022989"/>
    </source>
</evidence>
<comment type="similarity">
    <text evidence="7">Belongs to the binding-protein-dependent transport system permease family.</text>
</comment>
<protein>
    <submittedName>
        <fullName evidence="9">Phosphonate transport system permease protein</fullName>
    </submittedName>
</protein>
<organism evidence="9 10">
    <name type="scientific">Caldalkalibacillus uzonensis</name>
    <dbReference type="NCBI Taxonomy" id="353224"/>
    <lineage>
        <taxon>Bacteria</taxon>
        <taxon>Bacillati</taxon>
        <taxon>Bacillota</taxon>
        <taxon>Bacilli</taxon>
        <taxon>Bacillales</taxon>
        <taxon>Bacillaceae</taxon>
        <taxon>Caldalkalibacillus</taxon>
    </lineage>
</organism>
<feature type="domain" description="ABC transmembrane type-1" evidence="8">
    <location>
        <begin position="61"/>
        <end position="244"/>
    </location>
</feature>
<feature type="transmembrane region" description="Helical" evidence="7">
    <location>
        <begin position="171"/>
        <end position="190"/>
    </location>
</feature>
<evidence type="ECO:0000313" key="9">
    <source>
        <dbReference type="EMBL" id="MDQ0339868.1"/>
    </source>
</evidence>
<comment type="subcellular location">
    <subcellularLocation>
        <location evidence="1 7">Cell membrane</location>
        <topology evidence="1 7">Multi-pass membrane protein</topology>
    </subcellularLocation>
</comment>
<comment type="caution">
    <text evidence="9">The sequence shown here is derived from an EMBL/GenBank/DDBJ whole genome shotgun (WGS) entry which is preliminary data.</text>
</comment>
<dbReference type="PANTHER" id="PTHR30043:SF1">
    <property type="entry name" value="ABC TRANSPORT SYSTEM PERMEASE PROTEIN P69"/>
    <property type="match status" value="1"/>
</dbReference>
<evidence type="ECO:0000256" key="4">
    <source>
        <dbReference type="ARBA" id="ARBA00022692"/>
    </source>
</evidence>
<name>A0ABU0CTW4_9BACI</name>
<feature type="transmembrane region" description="Helical" evidence="7">
    <location>
        <begin position="227"/>
        <end position="247"/>
    </location>
</feature>
<dbReference type="Pfam" id="PF00528">
    <property type="entry name" value="BPD_transp_1"/>
    <property type="match status" value="1"/>
</dbReference>
<dbReference type="InterPro" id="IPR035906">
    <property type="entry name" value="MetI-like_sf"/>
</dbReference>
<evidence type="ECO:0000256" key="2">
    <source>
        <dbReference type="ARBA" id="ARBA00022448"/>
    </source>
</evidence>
<dbReference type="Gene3D" id="1.10.3720.10">
    <property type="entry name" value="MetI-like"/>
    <property type="match status" value="1"/>
</dbReference>
<dbReference type="RefSeq" id="WP_307340491.1">
    <property type="nucleotide sequence ID" value="NZ_JAUSUQ010000009.1"/>
</dbReference>
<dbReference type="CDD" id="cd06261">
    <property type="entry name" value="TM_PBP2"/>
    <property type="match status" value="1"/>
</dbReference>
<sequence length="252" mass="27722">MWLTVRNILIAVMLGVLTVWSAVGTGFNLPKLIDSLWRFKEIFDLWFPPNWERSGSAFNAILMTLQMAFLGTFLALFIVLPLSFLAAANTSPNSLLYQLTRGIFSFLRSIPDIVIGLILVMAIGPGPFPAVMAILLHNIGVLGKLIAELVEASDKGPQEAVRSVGLGRAMVALYGILPQIIPNVLSHYFYRFEVAIRSSVILGFLGGGGIGQLLFNSFRTFQYADVTTYVIFVMLLVILVDMVGGLIRQRVI</sequence>
<dbReference type="InterPro" id="IPR000515">
    <property type="entry name" value="MetI-like"/>
</dbReference>
<keyword evidence="4 7" id="KW-0812">Transmembrane</keyword>
<evidence type="ECO:0000256" key="7">
    <source>
        <dbReference type="RuleBase" id="RU363032"/>
    </source>
</evidence>
<dbReference type="Proteomes" id="UP001232445">
    <property type="component" value="Unassembled WGS sequence"/>
</dbReference>
<dbReference type="NCBIfam" id="TIGR01097">
    <property type="entry name" value="PhnE"/>
    <property type="match status" value="1"/>
</dbReference>
<evidence type="ECO:0000259" key="8">
    <source>
        <dbReference type="PROSITE" id="PS50928"/>
    </source>
</evidence>
<dbReference type="EMBL" id="JAUSUQ010000009">
    <property type="protein sequence ID" value="MDQ0339868.1"/>
    <property type="molecule type" value="Genomic_DNA"/>
</dbReference>
<dbReference type="PROSITE" id="PS50928">
    <property type="entry name" value="ABC_TM1"/>
    <property type="match status" value="1"/>
</dbReference>
<feature type="transmembrane region" description="Helical" evidence="7">
    <location>
        <begin position="196"/>
        <end position="215"/>
    </location>
</feature>
<evidence type="ECO:0000256" key="1">
    <source>
        <dbReference type="ARBA" id="ARBA00004651"/>
    </source>
</evidence>
<reference evidence="9 10" key="1">
    <citation type="submission" date="2023-07" db="EMBL/GenBank/DDBJ databases">
        <title>Genomic Encyclopedia of Type Strains, Phase IV (KMG-IV): sequencing the most valuable type-strain genomes for metagenomic binning, comparative biology and taxonomic classification.</title>
        <authorList>
            <person name="Goeker M."/>
        </authorList>
    </citation>
    <scope>NUCLEOTIDE SEQUENCE [LARGE SCALE GENOMIC DNA]</scope>
    <source>
        <strain evidence="9 10">DSM 17740</strain>
    </source>
</reference>
<feature type="transmembrane region" description="Helical" evidence="7">
    <location>
        <begin position="57"/>
        <end position="85"/>
    </location>
</feature>
<keyword evidence="6 7" id="KW-0472">Membrane</keyword>
<keyword evidence="10" id="KW-1185">Reference proteome</keyword>
<keyword evidence="3" id="KW-1003">Cell membrane</keyword>
<evidence type="ECO:0000256" key="6">
    <source>
        <dbReference type="ARBA" id="ARBA00023136"/>
    </source>
</evidence>
<dbReference type="SUPFAM" id="SSF161098">
    <property type="entry name" value="MetI-like"/>
    <property type="match status" value="1"/>
</dbReference>
<proteinExistence type="inferred from homology"/>
<keyword evidence="2 7" id="KW-0813">Transport</keyword>
<dbReference type="PANTHER" id="PTHR30043">
    <property type="entry name" value="PHOSPHONATES TRANSPORT SYSTEM PERMEASE PROTEIN"/>
    <property type="match status" value="1"/>
</dbReference>